<proteinExistence type="predicted"/>
<feature type="domain" description="Alpha-L-arabinofuranosidase C-terminal" evidence="3">
    <location>
        <begin position="45"/>
        <end position="224"/>
    </location>
</feature>
<dbReference type="GO" id="GO:0000272">
    <property type="term" value="P:polysaccharide catabolic process"/>
    <property type="evidence" value="ECO:0007669"/>
    <property type="project" value="TreeGrafter"/>
</dbReference>
<dbReference type="Pfam" id="PF06964">
    <property type="entry name" value="Alpha-L-AF_C"/>
    <property type="match status" value="1"/>
</dbReference>
<dbReference type="Gene3D" id="3.20.20.80">
    <property type="entry name" value="Glycosidases"/>
    <property type="match status" value="1"/>
</dbReference>
<dbReference type="GO" id="GO:0046556">
    <property type="term" value="F:alpha-L-arabinofuranosidase activity"/>
    <property type="evidence" value="ECO:0007669"/>
    <property type="project" value="UniProtKB-EC"/>
</dbReference>
<organism evidence="4">
    <name type="scientific">Limosilactobacillus fermentum 28-3-CHN</name>
    <dbReference type="NCBI Taxonomy" id="575599"/>
    <lineage>
        <taxon>Bacteria</taxon>
        <taxon>Bacillati</taxon>
        <taxon>Bacillota</taxon>
        <taxon>Bacilli</taxon>
        <taxon>Lactobacillales</taxon>
        <taxon>Lactobacillaceae</taxon>
        <taxon>Limosilactobacillus</taxon>
    </lineage>
</organism>
<dbReference type="Gene3D" id="2.60.40.1180">
    <property type="entry name" value="Golgi alpha-mannosidase II"/>
    <property type="match status" value="1"/>
</dbReference>
<dbReference type="Proteomes" id="UP000004920">
    <property type="component" value="Unassembled WGS sequence"/>
</dbReference>
<gene>
    <name evidence="4" type="ORF">HMPREF0513_00709</name>
</gene>
<accession>D0DSS0</accession>
<dbReference type="SMART" id="SM00813">
    <property type="entry name" value="Alpha-L-AF_C"/>
    <property type="match status" value="1"/>
</dbReference>
<dbReference type="InterPro" id="IPR010720">
    <property type="entry name" value="Alpha-L-AF_C"/>
</dbReference>
<evidence type="ECO:0000259" key="3">
    <source>
        <dbReference type="SMART" id="SM00813"/>
    </source>
</evidence>
<name>D0DSS0_LIMFE</name>
<comment type="subunit">
    <text evidence="2">Homohexamer; trimer of dimers.</text>
</comment>
<dbReference type="PANTHER" id="PTHR43576:SF2">
    <property type="entry name" value="INTRACELLULAR EXO-ALPHA-L-ARABINOFURANOSIDASE 2"/>
    <property type="match status" value="1"/>
</dbReference>
<dbReference type="InterPro" id="IPR013780">
    <property type="entry name" value="Glyco_hydro_b"/>
</dbReference>
<protein>
    <submittedName>
        <fullName evidence="4">Alpha-L-arabinofuranosidase domain protein</fullName>
    </submittedName>
</protein>
<reference evidence="4" key="1">
    <citation type="submission" date="2009-08" db="EMBL/GenBank/DDBJ databases">
        <title>The Genome Sequence of Lactobacillus fermentum 28-3-CHN.</title>
        <authorList>
            <consortium name="The Broad Institute Genome Sequencing Platform"/>
            <person name="Ward D."/>
            <person name="Feldgarden M."/>
            <person name="Earl A."/>
            <person name="Young S.K."/>
            <person name="Zeng Q."/>
            <person name="Koehrsen M."/>
            <person name="Alvarado L."/>
            <person name="Berlin A."/>
            <person name="Bochicchio J."/>
            <person name="Borenstein D."/>
            <person name="Chapman S.B."/>
            <person name="Chen Z."/>
            <person name="Engels R."/>
            <person name="Freedman E."/>
            <person name="Gellesch M."/>
            <person name="Goldberg J."/>
            <person name="Griggs A."/>
            <person name="Gujja S."/>
            <person name="Heilman E."/>
            <person name="Heiman D."/>
            <person name="Hepburn T."/>
            <person name="Howarth C."/>
            <person name="Jen D."/>
            <person name="Larson L."/>
            <person name="Lewis B."/>
            <person name="Mehta T."/>
            <person name="Park D."/>
            <person name="Pearson M."/>
            <person name="Roberts A."/>
            <person name="Saif S."/>
            <person name="Shea T."/>
            <person name="Shenoy N."/>
            <person name="Sisk P."/>
            <person name="Stolte C."/>
            <person name="Sykes S."/>
            <person name="Thomson T."/>
            <person name="Walk T."/>
            <person name="White J."/>
            <person name="Yandava C."/>
            <person name="Liu Y."/>
            <person name="Xu Q."/>
            <person name="Haas B."/>
            <person name="Nusbaum C."/>
            <person name="Birren B."/>
        </authorList>
    </citation>
    <scope>NUCLEOTIDE SEQUENCE</scope>
    <source>
        <strain evidence="4">28-3-CHN</strain>
    </source>
</reference>
<evidence type="ECO:0000256" key="2">
    <source>
        <dbReference type="ARBA" id="ARBA00011165"/>
    </source>
</evidence>
<dbReference type="EMBL" id="GG704701">
    <property type="protein sequence ID" value="EEX25778.1"/>
    <property type="molecule type" value="Genomic_DNA"/>
</dbReference>
<dbReference type="HOGENOM" id="CLU_1188755_0_0_9"/>
<dbReference type="PANTHER" id="PTHR43576">
    <property type="entry name" value="ALPHA-L-ARABINOFURANOSIDASE C-RELATED"/>
    <property type="match status" value="1"/>
</dbReference>
<dbReference type="SUPFAM" id="SSF51011">
    <property type="entry name" value="Glycosyl hydrolase domain"/>
    <property type="match status" value="1"/>
</dbReference>
<evidence type="ECO:0000313" key="4">
    <source>
        <dbReference type="EMBL" id="EEX25778.1"/>
    </source>
</evidence>
<dbReference type="GO" id="GO:0046373">
    <property type="term" value="P:L-arabinose metabolic process"/>
    <property type="evidence" value="ECO:0007669"/>
    <property type="project" value="InterPro"/>
</dbReference>
<dbReference type="SUPFAM" id="SSF51445">
    <property type="entry name" value="(Trans)glycosidases"/>
    <property type="match status" value="1"/>
</dbReference>
<dbReference type="AlphaFoldDB" id="D0DSS0"/>
<dbReference type="InterPro" id="IPR017853">
    <property type="entry name" value="GH"/>
</dbReference>
<comment type="pathway">
    <text evidence="1">Glycan metabolism.</text>
</comment>
<evidence type="ECO:0000256" key="1">
    <source>
        <dbReference type="ARBA" id="ARBA00004881"/>
    </source>
</evidence>
<sequence length="233" mass="25815">MIDGCFELEDLIKAQASLLRNGLALINEPEGKLDQKLTDVDLIVGEWGNWHYSAFTARPALQQQVSMRDVITTALTLDILQRNCDKVTMACNAQTINVLNSLALTKGDKIVATPNFDVFMMYKDHRDAQALAVPRQDSESQVDTFASLKGAKVCVNLVNASYDEERLINLVFPSQVKPEFVTQLTADDPHACNTFEEPNLVRAKPVKANSKVAKQHEFELPTASVTTVTFSLC</sequence>